<dbReference type="OrthoDB" id="6129702at2759"/>
<evidence type="ECO:0000259" key="2">
    <source>
        <dbReference type="SMART" id="SM00460"/>
    </source>
</evidence>
<feature type="compositionally biased region" description="Basic and acidic residues" evidence="1">
    <location>
        <begin position="23"/>
        <end position="41"/>
    </location>
</feature>
<dbReference type="GeneID" id="119728824"/>
<dbReference type="RefSeq" id="XP_038057148.1">
    <property type="nucleotide sequence ID" value="XM_038201220.1"/>
</dbReference>
<dbReference type="InterPro" id="IPR052557">
    <property type="entry name" value="CAP/Cytokinesis_protein"/>
</dbReference>
<dbReference type="InterPro" id="IPR056564">
    <property type="entry name" value="Ig-like_KY"/>
</dbReference>
<sequence>MGCGASKTTAHESTSASPQDAQQTKDRRQEQNQRRKQEEQQQQKQHPQQLQQKQPPSPQQHLQEHVQSSPLIDSEPAKHSEHRPKPTPPATKKKEYIPDSNVFADIDDHALQAPKSAASSIENLVNYLTKVCSTNLERIRVLFRWITNNIEYDVQSYRSGNIQGGNCTPDAVLQRGCGVCDGYGQLFQDMCRRAGIRCEKISGHAKGAGYSAGDLFEGKATNHAWNAVYVDNAWRLLDCTWATGFVNPAQPFQFKFKENYFLTDPEEFIYTHFPYNKSQNMDKWQLLDTPWTLEQYEEAPFLKGGFFDLGINPSSLSHYRSLIEIDDSVIFGFSSDRQISVTHTLTDKASGQTFSQYSYLYVHQDNFKAVTLVVNPPSVGDYKLTLFAKERTAGDKKKEWIGDFLLRCTSVSCPKNPYPTVPQWGLKAKATALGLSFKGTNPSVAPDDTGLAKVELKIDKNRPVETSCALSKAGGVGSGNSVLRTNTDDGFTYLLAVPSEGLFKCTLFAKPAGSEGSPDYMGDFLVESKSTPSTPRTFPLVYNLFGDGCELLEPMQGRLPANTEVRFKLRVPDAGDVAVVANGSQWHHLENPSGDDLWQGNVATKVEGDLTVYKKNKKGTFSGLLKYTIA</sequence>
<dbReference type="AlphaFoldDB" id="A0A913ZZU0"/>
<dbReference type="Pfam" id="PF01841">
    <property type="entry name" value="Transglut_core"/>
    <property type="match status" value="1"/>
</dbReference>
<feature type="domain" description="Transglutaminase-like" evidence="2">
    <location>
        <begin position="172"/>
        <end position="241"/>
    </location>
</feature>
<feature type="region of interest" description="Disordered" evidence="1">
    <location>
        <begin position="1"/>
        <end position="97"/>
    </location>
</feature>
<dbReference type="PANTHER" id="PTHR46333">
    <property type="entry name" value="CYTOKINESIS PROTEIN 3"/>
    <property type="match status" value="1"/>
</dbReference>
<dbReference type="Proteomes" id="UP000887568">
    <property type="component" value="Unplaced"/>
</dbReference>
<evidence type="ECO:0000313" key="4">
    <source>
        <dbReference type="Proteomes" id="UP000887568"/>
    </source>
</evidence>
<organism evidence="3 4">
    <name type="scientific">Patiria miniata</name>
    <name type="common">Bat star</name>
    <name type="synonym">Asterina miniata</name>
    <dbReference type="NCBI Taxonomy" id="46514"/>
    <lineage>
        <taxon>Eukaryota</taxon>
        <taxon>Metazoa</taxon>
        <taxon>Echinodermata</taxon>
        <taxon>Eleutherozoa</taxon>
        <taxon>Asterozoa</taxon>
        <taxon>Asteroidea</taxon>
        <taxon>Valvatacea</taxon>
        <taxon>Valvatida</taxon>
        <taxon>Asterinidae</taxon>
        <taxon>Patiria</taxon>
    </lineage>
</organism>
<name>A0A913ZZU0_PATMI</name>
<dbReference type="EnsemblMetazoa" id="XM_038201220.1">
    <property type="protein sequence ID" value="XP_038057148.1"/>
    <property type="gene ID" value="LOC119728824"/>
</dbReference>
<protein>
    <recommendedName>
        <fullName evidence="2">Transglutaminase-like domain-containing protein</fullName>
    </recommendedName>
</protein>
<dbReference type="SUPFAM" id="SSF54001">
    <property type="entry name" value="Cysteine proteinases"/>
    <property type="match status" value="1"/>
</dbReference>
<dbReference type="Pfam" id="PF23265">
    <property type="entry name" value="Ig-like_KY"/>
    <property type="match status" value="2"/>
</dbReference>
<feature type="compositionally biased region" description="Low complexity" evidence="1">
    <location>
        <begin position="42"/>
        <end position="54"/>
    </location>
</feature>
<dbReference type="SMART" id="SM00460">
    <property type="entry name" value="TGc"/>
    <property type="match status" value="1"/>
</dbReference>
<dbReference type="OMA" id="ERTHEVW"/>
<accession>A0A913ZZU0</accession>
<evidence type="ECO:0000256" key="1">
    <source>
        <dbReference type="SAM" id="MobiDB-lite"/>
    </source>
</evidence>
<dbReference type="PANTHER" id="PTHR46333:SF2">
    <property type="entry name" value="CYTOKINESIS PROTEIN 3"/>
    <property type="match status" value="1"/>
</dbReference>
<dbReference type="Gene3D" id="3.10.620.30">
    <property type="match status" value="1"/>
</dbReference>
<dbReference type="InterPro" id="IPR002931">
    <property type="entry name" value="Transglutaminase-like"/>
</dbReference>
<reference evidence="3" key="1">
    <citation type="submission" date="2022-11" db="UniProtKB">
        <authorList>
            <consortium name="EnsemblMetazoa"/>
        </authorList>
    </citation>
    <scope>IDENTIFICATION</scope>
</reference>
<feature type="compositionally biased region" description="Polar residues" evidence="1">
    <location>
        <begin position="1"/>
        <end position="22"/>
    </location>
</feature>
<dbReference type="GO" id="GO:0005737">
    <property type="term" value="C:cytoplasm"/>
    <property type="evidence" value="ECO:0007669"/>
    <property type="project" value="TreeGrafter"/>
</dbReference>
<dbReference type="InterPro" id="IPR038765">
    <property type="entry name" value="Papain-like_cys_pep_sf"/>
</dbReference>
<evidence type="ECO:0000313" key="3">
    <source>
        <dbReference type="EnsemblMetazoa" id="XP_038057148.1"/>
    </source>
</evidence>
<keyword evidence="4" id="KW-1185">Reference proteome</keyword>
<proteinExistence type="predicted"/>